<evidence type="ECO:0000256" key="6">
    <source>
        <dbReference type="ARBA" id="ARBA00022777"/>
    </source>
</evidence>
<geneLocation type="mitochondrion" evidence="13"/>
<dbReference type="FunFam" id="1.10.510.10:FF:000421">
    <property type="entry name" value="Serine/threonine-protein kinase PAK 6"/>
    <property type="match status" value="1"/>
</dbReference>
<comment type="catalytic activity">
    <reaction evidence="9">
        <text>L-seryl-[protein] + ATP = O-phospho-L-seryl-[protein] + ADP + H(+)</text>
        <dbReference type="Rhea" id="RHEA:17989"/>
        <dbReference type="Rhea" id="RHEA-COMP:9863"/>
        <dbReference type="Rhea" id="RHEA-COMP:11604"/>
        <dbReference type="ChEBI" id="CHEBI:15378"/>
        <dbReference type="ChEBI" id="CHEBI:29999"/>
        <dbReference type="ChEBI" id="CHEBI:30616"/>
        <dbReference type="ChEBI" id="CHEBI:83421"/>
        <dbReference type="ChEBI" id="CHEBI:456216"/>
        <dbReference type="EC" id="2.7.11.1"/>
    </reaction>
</comment>
<sequence>MDPLSEDAIAERFQKRFAFKDEWMPFIRKDIEEALETGSIDKKKKAVQRLEDHYRDCEYVKFGKIGGGAFGEVYKGVKRKTQEEVAIKVIDLETAQDDIQTIRREIMALSEGKVCPQLVGYKGSVVKDSKLWIIMEYVGGGSVHDRIKVKPLSEQHIAIICREVLYGLKYLFTENRIHRDIKAANILLSEKGAVKLADFGASGQLTDTATKCHTFVGSPWWMAPEVIMQDSGSGGYDTKADIWSLGITCIEMAVGKPPNSGMVPIRLITTIPTAPPPRLTGDQFSPQFKDFVEIMLQKDPAKRPAVSELFRHPFITNAGPTSELAALFSAGAPAKK</sequence>
<reference evidence="12 14" key="1">
    <citation type="submission" date="2015-02" db="EMBL/GenBank/DDBJ databases">
        <authorList>
            <person name="Chooi Y.-H."/>
        </authorList>
    </citation>
    <scope>NUCLEOTIDE SEQUENCE [LARGE SCALE GENOMIC DNA]</scope>
    <source>
        <strain evidence="12">E3</strain>
    </source>
</reference>
<dbReference type="GO" id="GO:0005524">
    <property type="term" value="F:ATP binding"/>
    <property type="evidence" value="ECO:0007669"/>
    <property type="project" value="UniProtKB-UniRule"/>
</dbReference>
<proteinExistence type="inferred from homology"/>
<protein>
    <recommendedName>
        <fullName evidence="2">non-specific serine/threonine protein kinase</fullName>
        <ecNumber evidence="2">2.7.11.1</ecNumber>
    </recommendedName>
</protein>
<evidence type="ECO:0000256" key="7">
    <source>
        <dbReference type="ARBA" id="ARBA00022840"/>
    </source>
</evidence>
<dbReference type="GO" id="GO:0005737">
    <property type="term" value="C:cytoplasm"/>
    <property type="evidence" value="ECO:0007669"/>
    <property type="project" value="TreeGrafter"/>
</dbReference>
<dbReference type="PIRSF" id="PIRSF000654">
    <property type="entry name" value="Integrin-linked_kinase"/>
    <property type="match status" value="1"/>
</dbReference>
<gene>
    <name evidence="12" type="ORF">PBRA_000226</name>
    <name evidence="13" type="ORF">PLBR_LOCUS4002</name>
</gene>
<keyword evidence="7 10" id="KW-0067">ATP-binding</keyword>
<evidence type="ECO:0000313" key="12">
    <source>
        <dbReference type="EMBL" id="CEO94441.1"/>
    </source>
</evidence>
<dbReference type="SUPFAM" id="SSF56112">
    <property type="entry name" value="Protein kinase-like (PK-like)"/>
    <property type="match status" value="1"/>
</dbReference>
<keyword evidence="5 10" id="KW-0547">Nucleotide-binding</keyword>
<dbReference type="PROSITE" id="PS50011">
    <property type="entry name" value="PROTEIN_KINASE_DOM"/>
    <property type="match status" value="1"/>
</dbReference>
<evidence type="ECO:0000256" key="2">
    <source>
        <dbReference type="ARBA" id="ARBA00012513"/>
    </source>
</evidence>
<dbReference type="Proteomes" id="UP000039324">
    <property type="component" value="Unassembled WGS sequence"/>
</dbReference>
<dbReference type="SMART" id="SM00220">
    <property type="entry name" value="S_TKc"/>
    <property type="match status" value="1"/>
</dbReference>
<dbReference type="EC" id="2.7.11.1" evidence="2"/>
<comment type="catalytic activity">
    <reaction evidence="8">
        <text>L-threonyl-[protein] + ATP = O-phospho-L-threonyl-[protein] + ADP + H(+)</text>
        <dbReference type="Rhea" id="RHEA:46608"/>
        <dbReference type="Rhea" id="RHEA-COMP:11060"/>
        <dbReference type="Rhea" id="RHEA-COMP:11605"/>
        <dbReference type="ChEBI" id="CHEBI:15378"/>
        <dbReference type="ChEBI" id="CHEBI:30013"/>
        <dbReference type="ChEBI" id="CHEBI:30616"/>
        <dbReference type="ChEBI" id="CHEBI:61977"/>
        <dbReference type="ChEBI" id="CHEBI:456216"/>
        <dbReference type="EC" id="2.7.11.1"/>
    </reaction>
</comment>
<dbReference type="OMA" id="KFIMRNA"/>
<dbReference type="PANTHER" id="PTHR48012:SF10">
    <property type="entry name" value="FI20177P1"/>
    <property type="match status" value="1"/>
</dbReference>
<keyword evidence="14" id="KW-1185">Reference proteome</keyword>
<dbReference type="PROSITE" id="PS00107">
    <property type="entry name" value="PROTEIN_KINASE_ATP"/>
    <property type="match status" value="1"/>
</dbReference>
<evidence type="ECO:0000313" key="13">
    <source>
        <dbReference type="EMBL" id="SPQ96787.1"/>
    </source>
</evidence>
<evidence type="ECO:0000313" key="14">
    <source>
        <dbReference type="Proteomes" id="UP000039324"/>
    </source>
</evidence>
<evidence type="ECO:0000313" key="15">
    <source>
        <dbReference type="Proteomes" id="UP000290189"/>
    </source>
</evidence>
<keyword evidence="3" id="KW-0723">Serine/threonine-protein kinase</keyword>
<dbReference type="InterPro" id="IPR011009">
    <property type="entry name" value="Kinase-like_dom_sf"/>
</dbReference>
<name>A0A0G4IGU7_PLABS</name>
<organism evidence="12 14">
    <name type="scientific">Plasmodiophora brassicae</name>
    <name type="common">Clubroot disease agent</name>
    <dbReference type="NCBI Taxonomy" id="37360"/>
    <lineage>
        <taxon>Eukaryota</taxon>
        <taxon>Sar</taxon>
        <taxon>Rhizaria</taxon>
        <taxon>Endomyxa</taxon>
        <taxon>Phytomyxea</taxon>
        <taxon>Plasmodiophorida</taxon>
        <taxon>Plasmodiophoridae</taxon>
        <taxon>Plasmodiophora</taxon>
    </lineage>
</organism>
<evidence type="ECO:0000256" key="1">
    <source>
        <dbReference type="ARBA" id="ARBA00008874"/>
    </source>
</evidence>
<dbReference type="AlphaFoldDB" id="A0A0G4IGU7"/>
<evidence type="ECO:0000256" key="3">
    <source>
        <dbReference type="ARBA" id="ARBA00022527"/>
    </source>
</evidence>
<dbReference type="Gene3D" id="1.10.510.10">
    <property type="entry name" value="Transferase(Phosphotransferase) domain 1"/>
    <property type="match status" value="1"/>
</dbReference>
<dbReference type="InterPro" id="IPR050629">
    <property type="entry name" value="STE20/SPS1-PAK"/>
</dbReference>
<evidence type="ECO:0000256" key="4">
    <source>
        <dbReference type="ARBA" id="ARBA00022679"/>
    </source>
</evidence>
<feature type="domain" description="Protein kinase" evidence="11">
    <location>
        <begin position="59"/>
        <end position="315"/>
    </location>
</feature>
<evidence type="ECO:0000256" key="9">
    <source>
        <dbReference type="ARBA" id="ARBA00048679"/>
    </source>
</evidence>
<keyword evidence="4" id="KW-0808">Transferase</keyword>
<evidence type="ECO:0000259" key="11">
    <source>
        <dbReference type="PROSITE" id="PS50011"/>
    </source>
</evidence>
<dbReference type="STRING" id="37360.A0A0G4IGU7"/>
<dbReference type="EMBL" id="OVEO01000006">
    <property type="protein sequence ID" value="SPQ96787.1"/>
    <property type="molecule type" value="Genomic_DNA"/>
</dbReference>
<dbReference type="PANTHER" id="PTHR48012">
    <property type="entry name" value="STERILE20-LIKE KINASE, ISOFORM B-RELATED"/>
    <property type="match status" value="1"/>
</dbReference>
<dbReference type="Proteomes" id="UP000290189">
    <property type="component" value="Unassembled WGS sequence"/>
</dbReference>
<feature type="binding site" evidence="10">
    <location>
        <position position="88"/>
    </location>
    <ligand>
        <name>ATP</name>
        <dbReference type="ChEBI" id="CHEBI:30616"/>
    </ligand>
</feature>
<dbReference type="GO" id="GO:0004674">
    <property type="term" value="F:protein serine/threonine kinase activity"/>
    <property type="evidence" value="ECO:0007669"/>
    <property type="project" value="UniProtKB-KW"/>
</dbReference>
<dbReference type="Pfam" id="PF00069">
    <property type="entry name" value="Pkinase"/>
    <property type="match status" value="1"/>
</dbReference>
<comment type="similarity">
    <text evidence="1">Belongs to the protein kinase superfamily. STE Ser/Thr protein kinase family. STE20 subfamily.</text>
</comment>
<evidence type="ECO:0000256" key="10">
    <source>
        <dbReference type="PROSITE-ProRule" id="PRU10141"/>
    </source>
</evidence>
<keyword evidence="6" id="KW-0418">Kinase</keyword>
<dbReference type="InterPro" id="IPR000719">
    <property type="entry name" value="Prot_kinase_dom"/>
</dbReference>
<dbReference type="EMBL" id="CDSF01000001">
    <property type="protein sequence ID" value="CEO94441.1"/>
    <property type="molecule type" value="Genomic_DNA"/>
</dbReference>
<dbReference type="InterPro" id="IPR017441">
    <property type="entry name" value="Protein_kinase_ATP_BS"/>
</dbReference>
<evidence type="ECO:0000256" key="5">
    <source>
        <dbReference type="ARBA" id="ARBA00022741"/>
    </source>
</evidence>
<accession>A0A0G4IGU7</accession>
<dbReference type="OrthoDB" id="8693905at2759"/>
<keyword evidence="13" id="KW-0496">Mitochondrion</keyword>
<reference evidence="13 15" key="2">
    <citation type="submission" date="2018-03" db="EMBL/GenBank/DDBJ databases">
        <authorList>
            <person name="Fogelqvist J."/>
        </authorList>
    </citation>
    <scope>NUCLEOTIDE SEQUENCE [LARGE SCALE GENOMIC DNA]</scope>
</reference>
<evidence type="ECO:0000256" key="8">
    <source>
        <dbReference type="ARBA" id="ARBA00047899"/>
    </source>
</evidence>